<accession>A0A0F9MZB8</accession>
<comment type="caution">
    <text evidence="1">The sequence shown here is derived from an EMBL/GenBank/DDBJ whole genome shotgun (WGS) entry which is preliminary data.</text>
</comment>
<organism evidence="1">
    <name type="scientific">marine sediment metagenome</name>
    <dbReference type="NCBI Taxonomy" id="412755"/>
    <lineage>
        <taxon>unclassified sequences</taxon>
        <taxon>metagenomes</taxon>
        <taxon>ecological metagenomes</taxon>
    </lineage>
</organism>
<protein>
    <submittedName>
        <fullName evidence="1">Uncharacterized protein</fullName>
    </submittedName>
</protein>
<name>A0A0F9MZB8_9ZZZZ</name>
<evidence type="ECO:0000313" key="1">
    <source>
        <dbReference type="EMBL" id="KKN12660.1"/>
    </source>
</evidence>
<dbReference type="AlphaFoldDB" id="A0A0F9MZB8"/>
<reference evidence="1" key="1">
    <citation type="journal article" date="2015" name="Nature">
        <title>Complex archaea that bridge the gap between prokaryotes and eukaryotes.</title>
        <authorList>
            <person name="Spang A."/>
            <person name="Saw J.H."/>
            <person name="Jorgensen S.L."/>
            <person name="Zaremba-Niedzwiedzka K."/>
            <person name="Martijn J."/>
            <person name="Lind A.E."/>
            <person name="van Eijk R."/>
            <person name="Schleper C."/>
            <person name="Guy L."/>
            <person name="Ettema T.J."/>
        </authorList>
    </citation>
    <scope>NUCLEOTIDE SEQUENCE</scope>
</reference>
<gene>
    <name evidence="1" type="ORF">LCGC14_1014100</name>
</gene>
<dbReference type="EMBL" id="LAZR01004006">
    <property type="protein sequence ID" value="KKN12660.1"/>
    <property type="molecule type" value="Genomic_DNA"/>
</dbReference>
<sequence>MKILSDVELARAFNSCSDELIPSNWDLHSRDDLRNVAIEAQKDTLRQVRELLDGIENPYKPRNFDWVMQAYDEAIQTIKALLEE</sequence>
<proteinExistence type="predicted"/>